<protein>
    <submittedName>
        <fullName evidence="1">Uncharacterized protein</fullName>
    </submittedName>
</protein>
<keyword evidence="2" id="KW-1185">Reference proteome</keyword>
<name>A0AAD5QML8_PARTN</name>
<organism evidence="1 2">
    <name type="scientific">Parelaphostrongylus tenuis</name>
    <name type="common">Meningeal worm</name>
    <dbReference type="NCBI Taxonomy" id="148309"/>
    <lineage>
        <taxon>Eukaryota</taxon>
        <taxon>Metazoa</taxon>
        <taxon>Ecdysozoa</taxon>
        <taxon>Nematoda</taxon>
        <taxon>Chromadorea</taxon>
        <taxon>Rhabditida</taxon>
        <taxon>Rhabditina</taxon>
        <taxon>Rhabditomorpha</taxon>
        <taxon>Strongyloidea</taxon>
        <taxon>Metastrongylidae</taxon>
        <taxon>Parelaphostrongylus</taxon>
    </lineage>
</organism>
<accession>A0AAD5QML8</accession>
<gene>
    <name evidence="1" type="ORF">KIN20_008284</name>
</gene>
<comment type="caution">
    <text evidence="1">The sequence shown here is derived from an EMBL/GenBank/DDBJ whole genome shotgun (WGS) entry which is preliminary data.</text>
</comment>
<evidence type="ECO:0000313" key="1">
    <source>
        <dbReference type="EMBL" id="KAJ1352091.1"/>
    </source>
</evidence>
<dbReference type="EMBL" id="JAHQIW010001304">
    <property type="protein sequence ID" value="KAJ1352091.1"/>
    <property type="molecule type" value="Genomic_DNA"/>
</dbReference>
<dbReference type="Proteomes" id="UP001196413">
    <property type="component" value="Unassembled WGS sequence"/>
</dbReference>
<dbReference type="AlphaFoldDB" id="A0AAD5QML8"/>
<proteinExistence type="predicted"/>
<sequence>MALQTYSLGNPSLKKIAVQSGPGTIIETVIGCTPIGAWNSPNYFPQRHFSPATRLVQSFGTPAAYVRSVGSTAMMRRSQIGGKDDVNHGFARKSQNGPHIDVSQMVLIHIVSNLDVWSIQAVKYLNESTFMVKWVMMRMPTPPTCLLWHVPKNTSTPLSLEA</sequence>
<reference evidence="1" key="1">
    <citation type="submission" date="2021-06" db="EMBL/GenBank/DDBJ databases">
        <title>Parelaphostrongylus tenuis whole genome reference sequence.</title>
        <authorList>
            <person name="Garwood T.J."/>
            <person name="Larsen P.A."/>
            <person name="Fountain-Jones N.M."/>
            <person name="Garbe J.R."/>
            <person name="Macchietto M.G."/>
            <person name="Kania S.A."/>
            <person name="Gerhold R.W."/>
            <person name="Richards J.E."/>
            <person name="Wolf T.M."/>
        </authorList>
    </citation>
    <scope>NUCLEOTIDE SEQUENCE</scope>
    <source>
        <strain evidence="1">MNPRO001-30</strain>
        <tissue evidence="1">Meninges</tissue>
    </source>
</reference>
<evidence type="ECO:0000313" key="2">
    <source>
        <dbReference type="Proteomes" id="UP001196413"/>
    </source>
</evidence>